<name>A0AAV4BKY6_9GAST</name>
<organism evidence="1 2">
    <name type="scientific">Plakobranchus ocellatus</name>
    <dbReference type="NCBI Taxonomy" id="259542"/>
    <lineage>
        <taxon>Eukaryota</taxon>
        <taxon>Metazoa</taxon>
        <taxon>Spiralia</taxon>
        <taxon>Lophotrochozoa</taxon>
        <taxon>Mollusca</taxon>
        <taxon>Gastropoda</taxon>
        <taxon>Heterobranchia</taxon>
        <taxon>Euthyneura</taxon>
        <taxon>Panpulmonata</taxon>
        <taxon>Sacoglossa</taxon>
        <taxon>Placobranchoidea</taxon>
        <taxon>Plakobranchidae</taxon>
        <taxon>Plakobranchus</taxon>
    </lineage>
</organism>
<sequence length="84" mass="9713">MQYLQIEEKKKSLRHFSSTVVELADYLRDVKILLRGQRLRQALTSCTADHVYLYPRGLWLVTLLEPRSGFESDPFIGEGWGGND</sequence>
<comment type="caution">
    <text evidence="1">The sequence shown here is derived from an EMBL/GenBank/DDBJ whole genome shotgun (WGS) entry which is preliminary data.</text>
</comment>
<proteinExistence type="predicted"/>
<dbReference type="EMBL" id="BLXT01005078">
    <property type="protein sequence ID" value="GFO19651.1"/>
    <property type="molecule type" value="Genomic_DNA"/>
</dbReference>
<accession>A0AAV4BKY6</accession>
<dbReference type="Proteomes" id="UP000735302">
    <property type="component" value="Unassembled WGS sequence"/>
</dbReference>
<protein>
    <submittedName>
        <fullName evidence="1">Uncharacterized protein</fullName>
    </submittedName>
</protein>
<reference evidence="1 2" key="1">
    <citation type="journal article" date="2021" name="Elife">
        <title>Chloroplast acquisition without the gene transfer in kleptoplastic sea slugs, Plakobranchus ocellatus.</title>
        <authorList>
            <person name="Maeda T."/>
            <person name="Takahashi S."/>
            <person name="Yoshida T."/>
            <person name="Shimamura S."/>
            <person name="Takaki Y."/>
            <person name="Nagai Y."/>
            <person name="Toyoda A."/>
            <person name="Suzuki Y."/>
            <person name="Arimoto A."/>
            <person name="Ishii H."/>
            <person name="Satoh N."/>
            <person name="Nishiyama T."/>
            <person name="Hasebe M."/>
            <person name="Maruyama T."/>
            <person name="Minagawa J."/>
            <person name="Obokata J."/>
            <person name="Shigenobu S."/>
        </authorList>
    </citation>
    <scope>NUCLEOTIDE SEQUENCE [LARGE SCALE GENOMIC DNA]</scope>
</reference>
<keyword evidence="2" id="KW-1185">Reference proteome</keyword>
<evidence type="ECO:0000313" key="1">
    <source>
        <dbReference type="EMBL" id="GFO19651.1"/>
    </source>
</evidence>
<dbReference type="AlphaFoldDB" id="A0AAV4BKY6"/>
<evidence type="ECO:0000313" key="2">
    <source>
        <dbReference type="Proteomes" id="UP000735302"/>
    </source>
</evidence>
<gene>
    <name evidence="1" type="ORF">PoB_004615600</name>
</gene>